<comment type="caution">
    <text evidence="1">The sequence shown here is derived from an EMBL/GenBank/DDBJ whole genome shotgun (WGS) entry which is preliminary data.</text>
</comment>
<feature type="non-terminal residue" evidence="1">
    <location>
        <position position="1"/>
    </location>
</feature>
<organism evidence="1 2">
    <name type="scientific">Nephila pilipes</name>
    <name type="common">Giant wood spider</name>
    <name type="synonym">Nephila maculata</name>
    <dbReference type="NCBI Taxonomy" id="299642"/>
    <lineage>
        <taxon>Eukaryota</taxon>
        <taxon>Metazoa</taxon>
        <taxon>Ecdysozoa</taxon>
        <taxon>Arthropoda</taxon>
        <taxon>Chelicerata</taxon>
        <taxon>Arachnida</taxon>
        <taxon>Araneae</taxon>
        <taxon>Araneomorphae</taxon>
        <taxon>Entelegynae</taxon>
        <taxon>Araneoidea</taxon>
        <taxon>Nephilidae</taxon>
        <taxon>Nephila</taxon>
    </lineage>
</organism>
<protein>
    <submittedName>
        <fullName evidence="1">Uncharacterized protein</fullName>
    </submittedName>
</protein>
<gene>
    <name evidence="1" type="ORF">NPIL_328221</name>
</gene>
<evidence type="ECO:0000313" key="1">
    <source>
        <dbReference type="EMBL" id="GFS85358.1"/>
    </source>
</evidence>
<dbReference type="Proteomes" id="UP000887013">
    <property type="component" value="Unassembled WGS sequence"/>
</dbReference>
<sequence>HMLLKNCLTDVNAVSFGSRTCSRRVPTVVLFVVPRTKQSTGVYCLRFVEKVMCDKECEWCKNIDTSRWRTA</sequence>
<dbReference type="EMBL" id="BMAW01098532">
    <property type="protein sequence ID" value="GFS85358.1"/>
    <property type="molecule type" value="Genomic_DNA"/>
</dbReference>
<dbReference type="AlphaFoldDB" id="A0A8X6T9W0"/>
<name>A0A8X6T9W0_NEPPI</name>
<keyword evidence="2" id="KW-1185">Reference proteome</keyword>
<evidence type="ECO:0000313" key="2">
    <source>
        <dbReference type="Proteomes" id="UP000887013"/>
    </source>
</evidence>
<proteinExistence type="predicted"/>
<reference evidence="1" key="1">
    <citation type="submission" date="2020-08" db="EMBL/GenBank/DDBJ databases">
        <title>Multicomponent nature underlies the extraordinary mechanical properties of spider dragline silk.</title>
        <authorList>
            <person name="Kono N."/>
            <person name="Nakamura H."/>
            <person name="Mori M."/>
            <person name="Yoshida Y."/>
            <person name="Ohtoshi R."/>
            <person name="Malay A.D."/>
            <person name="Moran D.A.P."/>
            <person name="Tomita M."/>
            <person name="Numata K."/>
            <person name="Arakawa K."/>
        </authorList>
    </citation>
    <scope>NUCLEOTIDE SEQUENCE</scope>
</reference>
<accession>A0A8X6T9W0</accession>